<evidence type="ECO:0000259" key="2">
    <source>
        <dbReference type="Pfam" id="PF25183"/>
    </source>
</evidence>
<dbReference type="Proteomes" id="UP000239735">
    <property type="component" value="Unassembled WGS sequence"/>
</dbReference>
<protein>
    <recommendedName>
        <fullName evidence="2">TonB-dependent transporter Oar-like beta-barrel domain-containing protein</fullName>
    </recommendedName>
</protein>
<accession>A0A2N9LJ24</accession>
<organism evidence="3 4">
    <name type="scientific">Candidatus Sulfuritelmatomonas gaucii</name>
    <dbReference type="NCBI Taxonomy" id="2043161"/>
    <lineage>
        <taxon>Bacteria</taxon>
        <taxon>Pseudomonadati</taxon>
        <taxon>Acidobacteriota</taxon>
        <taxon>Terriglobia</taxon>
        <taxon>Terriglobales</taxon>
        <taxon>Acidobacteriaceae</taxon>
        <taxon>Candidatus Sulfuritelmatomonas</taxon>
    </lineage>
</organism>
<name>A0A2N9LJ24_9BACT</name>
<dbReference type="Pfam" id="PF25183">
    <property type="entry name" value="OMP_b-brl_4"/>
    <property type="match status" value="1"/>
</dbReference>
<feature type="domain" description="TonB-dependent transporter Oar-like beta-barrel" evidence="2">
    <location>
        <begin position="26"/>
        <end position="75"/>
    </location>
</feature>
<proteinExistence type="predicted"/>
<dbReference type="EMBL" id="OKRB01000095">
    <property type="protein sequence ID" value="SPE23269.1"/>
    <property type="molecule type" value="Genomic_DNA"/>
</dbReference>
<evidence type="ECO:0000313" key="3">
    <source>
        <dbReference type="EMBL" id="SPE23269.1"/>
    </source>
</evidence>
<evidence type="ECO:0000313" key="4">
    <source>
        <dbReference type="Proteomes" id="UP000239735"/>
    </source>
</evidence>
<feature type="region of interest" description="Disordered" evidence="1">
    <location>
        <begin position="1"/>
        <end position="23"/>
    </location>
</feature>
<evidence type="ECO:0000256" key="1">
    <source>
        <dbReference type="SAM" id="MobiDB-lite"/>
    </source>
</evidence>
<dbReference type="AlphaFoldDB" id="A0A2N9LJ24"/>
<reference evidence="4" key="1">
    <citation type="submission" date="2018-02" db="EMBL/GenBank/DDBJ databases">
        <authorList>
            <person name="Hausmann B."/>
        </authorList>
    </citation>
    <scope>NUCLEOTIDE SEQUENCE [LARGE SCALE GENOMIC DNA]</scope>
    <source>
        <strain evidence="4">Peat soil MAG SbA5</strain>
    </source>
</reference>
<sequence length="107" mass="11733">MTVNLNGGKTTSTAYSPGPSTNPFSKTVLNGPMNYIAAASLFKVFPITERVNLRFNWDVFNVLNDQGYLNPNTTDGTESLQSPYWQLSPNGGGLGPRVMQLTLRLSY</sequence>
<gene>
    <name evidence="3" type="ORF">SBA5_380040</name>
</gene>
<dbReference type="InterPro" id="IPR057601">
    <property type="entry name" value="Oar-like_b-barrel"/>
</dbReference>